<evidence type="ECO:0000313" key="2">
    <source>
        <dbReference type="Proteomes" id="UP000625210"/>
    </source>
</evidence>
<dbReference type="Pfam" id="PF26325">
    <property type="entry name" value="YhjD"/>
    <property type="match status" value="1"/>
</dbReference>
<protein>
    <submittedName>
        <fullName evidence="1">Uncharacterized protein</fullName>
    </submittedName>
</protein>
<comment type="caution">
    <text evidence="1">The sequence shown here is derived from an EMBL/GenBank/DDBJ whole genome shotgun (WGS) entry which is preliminary data.</text>
</comment>
<reference evidence="1" key="2">
    <citation type="submission" date="2020-09" db="EMBL/GenBank/DDBJ databases">
        <authorList>
            <person name="Sun Q."/>
            <person name="Zhou Y."/>
        </authorList>
    </citation>
    <scope>NUCLEOTIDE SEQUENCE</scope>
    <source>
        <strain evidence="1">CGMCC 1.15179</strain>
    </source>
</reference>
<gene>
    <name evidence="1" type="ORF">GCM10011571_06990</name>
</gene>
<reference evidence="1" key="1">
    <citation type="journal article" date="2014" name="Int. J. Syst. Evol. Microbiol.">
        <title>Complete genome sequence of Corynebacterium casei LMG S-19264T (=DSM 44701T), isolated from a smear-ripened cheese.</title>
        <authorList>
            <consortium name="US DOE Joint Genome Institute (JGI-PGF)"/>
            <person name="Walter F."/>
            <person name="Albersmeier A."/>
            <person name="Kalinowski J."/>
            <person name="Ruckert C."/>
        </authorList>
    </citation>
    <scope>NUCLEOTIDE SEQUENCE</scope>
    <source>
        <strain evidence="1">CGMCC 1.15179</strain>
    </source>
</reference>
<dbReference type="InterPro" id="IPR058600">
    <property type="entry name" value="YhjD-like"/>
</dbReference>
<proteinExistence type="predicted"/>
<dbReference type="EMBL" id="BMHQ01000002">
    <property type="protein sequence ID" value="GGE08334.1"/>
    <property type="molecule type" value="Genomic_DNA"/>
</dbReference>
<dbReference type="AlphaFoldDB" id="A0A8J2VFE9"/>
<dbReference type="Proteomes" id="UP000625210">
    <property type="component" value="Unassembled WGS sequence"/>
</dbReference>
<accession>A0A8J2VFE9</accession>
<name>A0A8J2VFE9_9BACL</name>
<sequence>MVAKLLDYTYDKVVVALSETRGEISRSDGKILQIEQERDSRVVTFLFCGYSYSNAFFNAHLRAMCEEAFWQFITDHLPIYKNLSL</sequence>
<organism evidence="1 2">
    <name type="scientific">Marinithermofilum abyssi</name>
    <dbReference type="NCBI Taxonomy" id="1571185"/>
    <lineage>
        <taxon>Bacteria</taxon>
        <taxon>Bacillati</taxon>
        <taxon>Bacillota</taxon>
        <taxon>Bacilli</taxon>
        <taxon>Bacillales</taxon>
        <taxon>Thermoactinomycetaceae</taxon>
        <taxon>Marinithermofilum</taxon>
    </lineage>
</organism>
<evidence type="ECO:0000313" key="1">
    <source>
        <dbReference type="EMBL" id="GGE08334.1"/>
    </source>
</evidence>
<keyword evidence="2" id="KW-1185">Reference proteome</keyword>